<accession>A0A812EV23</accession>
<keyword evidence="2 3" id="KW-0456">Lyase</keyword>
<dbReference type="GO" id="GO:0046872">
    <property type="term" value="F:metal ion binding"/>
    <property type="evidence" value="ECO:0007669"/>
    <property type="project" value="UniProtKB-KW"/>
</dbReference>
<comment type="caution">
    <text evidence="3">The sequence shown here is derived from an EMBL/GenBank/DDBJ whole genome shotgun (WGS) entry which is preliminary data.</text>
</comment>
<dbReference type="InterPro" id="IPR050963">
    <property type="entry name" value="Sirohydro_Cobaltochel/CbiX"/>
</dbReference>
<dbReference type="Proteomes" id="UP000655759">
    <property type="component" value="Unassembled WGS sequence"/>
</dbReference>
<gene>
    <name evidence="3" type="ORF">NUZ5A_20478</name>
</gene>
<dbReference type="GO" id="GO:0016852">
    <property type="term" value="F:sirohydrochlorin cobaltochelatase activity"/>
    <property type="evidence" value="ECO:0007669"/>
    <property type="project" value="UniProtKB-EC"/>
</dbReference>
<dbReference type="RefSeq" id="WP_205098293.1">
    <property type="nucleotide sequence ID" value="NZ_CAJNAQ010000002.1"/>
</dbReference>
<dbReference type="AlphaFoldDB" id="A0A812EV23"/>
<evidence type="ECO:0000256" key="2">
    <source>
        <dbReference type="ARBA" id="ARBA00023239"/>
    </source>
</evidence>
<dbReference type="EMBL" id="CAJNAQ010000002">
    <property type="protein sequence ID" value="CAE6488612.1"/>
    <property type="molecule type" value="Genomic_DNA"/>
</dbReference>
<dbReference type="Gene3D" id="3.40.50.1400">
    <property type="match status" value="2"/>
</dbReference>
<keyword evidence="1" id="KW-0479">Metal-binding</keyword>
<organism evidence="3 4">
    <name type="scientific">Candidatus Nitrosotenuis uzonensis</name>
    <dbReference type="NCBI Taxonomy" id="1407055"/>
    <lineage>
        <taxon>Archaea</taxon>
        <taxon>Nitrososphaerota</taxon>
        <taxon>Candidatus Nitrosotenuis</taxon>
    </lineage>
</organism>
<name>A0A812EV23_9ARCH</name>
<dbReference type="InterPro" id="IPR002762">
    <property type="entry name" value="CbiX-like"/>
</dbReference>
<dbReference type="CDD" id="cd03416">
    <property type="entry name" value="CbiX_SirB_N"/>
    <property type="match status" value="1"/>
</dbReference>
<dbReference type="PANTHER" id="PTHR33542:SF3">
    <property type="entry name" value="SIROHYDROCHLORIN FERROCHELATASE, CHLOROPLASTIC"/>
    <property type="match status" value="1"/>
</dbReference>
<reference evidence="3" key="1">
    <citation type="submission" date="2021-02" db="EMBL/GenBank/DDBJ databases">
        <authorList>
            <person name="Han P."/>
        </authorList>
    </citation>
    <scope>NUCLEOTIDE SEQUENCE</scope>
    <source>
        <strain evidence="3">Candidatus Nitrosotenuis uzonensis 5A</strain>
    </source>
</reference>
<protein>
    <submittedName>
        <fullName evidence="3">Sirohydrochlorin cobaltochelatase</fullName>
        <ecNumber evidence="3">4.99.1.3</ecNumber>
    </submittedName>
</protein>
<dbReference type="EC" id="4.99.1.3" evidence="3"/>
<proteinExistence type="predicted"/>
<evidence type="ECO:0000313" key="4">
    <source>
        <dbReference type="Proteomes" id="UP000655759"/>
    </source>
</evidence>
<evidence type="ECO:0000256" key="1">
    <source>
        <dbReference type="ARBA" id="ARBA00022723"/>
    </source>
</evidence>
<dbReference type="PANTHER" id="PTHR33542">
    <property type="entry name" value="SIROHYDROCHLORIN FERROCHELATASE, CHLOROPLASTIC"/>
    <property type="match status" value="1"/>
</dbReference>
<dbReference type="Pfam" id="PF01903">
    <property type="entry name" value="CbiX"/>
    <property type="match status" value="2"/>
</dbReference>
<sequence>MKRGLLIIDRGSKEDEVKTELSTICSKVMERGNYAFADYCFLEVVPPFIKDGIQKCLKADIDSLTIVPYFLYPGKKVKMAVNEAIKFQAGTSVKMTFTKPMSMHPAMTEIVESKIQLALKKEGIDLPDSKIDVLIIGHGSKDPNARISIRYVADSLRARYKSVDYCFLEIEEPTIPQGIEKCDKNKPEALAIVFYFLHEGAHVKRDIYGDLNPALEKSQIKKYVITEHIGTDEKMIDFIITRAREVEDAD</sequence>
<evidence type="ECO:0000313" key="3">
    <source>
        <dbReference type="EMBL" id="CAE6488612.1"/>
    </source>
</evidence>
<dbReference type="SUPFAM" id="SSF53800">
    <property type="entry name" value="Chelatase"/>
    <property type="match status" value="1"/>
</dbReference>